<keyword evidence="2" id="KW-0240">DNA-directed RNA polymerase</keyword>
<organism evidence="6 7">
    <name type="scientific">Echria macrotheca</name>
    <dbReference type="NCBI Taxonomy" id="438768"/>
    <lineage>
        <taxon>Eukaryota</taxon>
        <taxon>Fungi</taxon>
        <taxon>Dikarya</taxon>
        <taxon>Ascomycota</taxon>
        <taxon>Pezizomycotina</taxon>
        <taxon>Sordariomycetes</taxon>
        <taxon>Sordariomycetidae</taxon>
        <taxon>Sordariales</taxon>
        <taxon>Schizotheciaceae</taxon>
        <taxon>Echria</taxon>
    </lineage>
</organism>
<comment type="caution">
    <text evidence="6">The sequence shown here is derived from an EMBL/GenBank/DDBJ whole genome shotgun (WGS) entry which is preliminary data.</text>
</comment>
<feature type="compositionally biased region" description="Basic residues" evidence="5">
    <location>
        <begin position="1"/>
        <end position="17"/>
    </location>
</feature>
<reference evidence="6" key="1">
    <citation type="submission" date="2023-06" db="EMBL/GenBank/DDBJ databases">
        <title>Genome-scale phylogeny and comparative genomics of the fungal order Sordariales.</title>
        <authorList>
            <consortium name="Lawrence Berkeley National Laboratory"/>
            <person name="Hensen N."/>
            <person name="Bonometti L."/>
            <person name="Westerberg I."/>
            <person name="Brannstrom I.O."/>
            <person name="Guillou S."/>
            <person name="Cros-Aarteil S."/>
            <person name="Calhoun S."/>
            <person name="Haridas S."/>
            <person name="Kuo A."/>
            <person name="Mondo S."/>
            <person name="Pangilinan J."/>
            <person name="Riley R."/>
            <person name="Labutti K."/>
            <person name="Andreopoulos B."/>
            <person name="Lipzen A."/>
            <person name="Chen C."/>
            <person name="Yanf M."/>
            <person name="Daum C."/>
            <person name="Ng V."/>
            <person name="Clum A."/>
            <person name="Steindorff A."/>
            <person name="Ohm R."/>
            <person name="Martin F."/>
            <person name="Silar P."/>
            <person name="Natvig D."/>
            <person name="Lalanne C."/>
            <person name="Gautier V."/>
            <person name="Ament-Velasquez S.L."/>
            <person name="Kruys A."/>
            <person name="Hutchinson M.I."/>
            <person name="Powell A.J."/>
            <person name="Barry K."/>
            <person name="Miller A.N."/>
            <person name="Grigoriev I.V."/>
            <person name="Debuchy R."/>
            <person name="Gladieux P."/>
            <person name="Thoren M.H."/>
            <person name="Johannesson H."/>
        </authorList>
    </citation>
    <scope>NUCLEOTIDE SEQUENCE</scope>
    <source>
        <strain evidence="6">PSN4</strain>
    </source>
</reference>
<feature type="compositionally biased region" description="Low complexity" evidence="5">
    <location>
        <begin position="72"/>
        <end position="91"/>
    </location>
</feature>
<protein>
    <submittedName>
        <fullName evidence="6">RNA polymerase III RPC4-domain-containing protein</fullName>
    </submittedName>
</protein>
<evidence type="ECO:0000313" key="7">
    <source>
        <dbReference type="Proteomes" id="UP001239445"/>
    </source>
</evidence>
<dbReference type="Proteomes" id="UP001239445">
    <property type="component" value="Unassembled WGS sequence"/>
</dbReference>
<keyword evidence="3" id="KW-0804">Transcription</keyword>
<comment type="subcellular location">
    <subcellularLocation>
        <location evidence="1">Nucleus</location>
    </subcellularLocation>
</comment>
<evidence type="ECO:0000313" key="6">
    <source>
        <dbReference type="EMBL" id="KAK1754709.1"/>
    </source>
</evidence>
<dbReference type="AlphaFoldDB" id="A0AAJ0FAX4"/>
<dbReference type="PANTHER" id="PTHR13408">
    <property type="entry name" value="DNA-DIRECTED RNA POLYMERASE III"/>
    <property type="match status" value="1"/>
</dbReference>
<feature type="region of interest" description="Disordered" evidence="5">
    <location>
        <begin position="201"/>
        <end position="282"/>
    </location>
</feature>
<dbReference type="PANTHER" id="PTHR13408:SF0">
    <property type="entry name" value="DNA-DIRECTED RNA POLYMERASE III SUBUNIT RPC4"/>
    <property type="match status" value="1"/>
</dbReference>
<feature type="compositionally biased region" description="Basic and acidic residues" evidence="5">
    <location>
        <begin position="104"/>
        <end position="129"/>
    </location>
</feature>
<accession>A0AAJ0FAX4</accession>
<evidence type="ECO:0000256" key="2">
    <source>
        <dbReference type="ARBA" id="ARBA00022478"/>
    </source>
</evidence>
<feature type="compositionally biased region" description="Basic residues" evidence="5">
    <location>
        <begin position="136"/>
        <end position="146"/>
    </location>
</feature>
<sequence>MPPRGRGRGRARGRGGRGRGAADTPADTPSTQQPTEPAAGDDTPGTTSQPITIPDDARSSTVTPAPVPVPASHPTRAASRPSATPGPSSSTRGGGMFKPKIVRRGSDERIRIAEELEKRNQERYAREGKFSSQTPRRSRARGRGRGALRGASSRYSTALGPLSSGMTVGDGGASYGGYGASSGMDSNRINADMLYTHGGDYAGSEDTKSKSKAKKAPMPLGIRRVEHKEEEVTLTTAAEIEAQERGADQSADDGSSDGLFVDEERTQKNTGKMPAKDDEVWEHALPKSRVRIKTEDAEMVDLDRIPAGDFNAHGKKEKDGAKTTDKTMDLEDLAEQEELEFLLETLGLGGKEAEDGESPLDGHMFLFRFPDTLPSLSIVPSQTNSGVKAEPVDDEEDALFISQKAPAASIDLTGDADVKEEEGAQPTNAENEKAFVPPEGGFVGKLIVRKSGKTELSWGGKRLRVTPCVETSHLTMAVLLEEAEDPRNKGHVTASAYGMGKIECTLGAGPGLANFDF</sequence>
<evidence type="ECO:0000256" key="1">
    <source>
        <dbReference type="ARBA" id="ARBA00004123"/>
    </source>
</evidence>
<name>A0AAJ0FAX4_9PEZI</name>
<dbReference type="EMBL" id="MU839835">
    <property type="protein sequence ID" value="KAK1754709.1"/>
    <property type="molecule type" value="Genomic_DNA"/>
</dbReference>
<dbReference type="InterPro" id="IPR007811">
    <property type="entry name" value="RPC4"/>
</dbReference>
<dbReference type="GO" id="GO:0003677">
    <property type="term" value="F:DNA binding"/>
    <property type="evidence" value="ECO:0007669"/>
    <property type="project" value="InterPro"/>
</dbReference>
<evidence type="ECO:0000256" key="4">
    <source>
        <dbReference type="ARBA" id="ARBA00023242"/>
    </source>
</evidence>
<feature type="region of interest" description="Disordered" evidence="5">
    <location>
        <begin position="1"/>
        <end position="171"/>
    </location>
</feature>
<keyword evidence="7" id="KW-1185">Reference proteome</keyword>
<dbReference type="Pfam" id="PF05132">
    <property type="entry name" value="RNA_pol_Rpc4"/>
    <property type="match status" value="1"/>
</dbReference>
<dbReference type="GO" id="GO:0042797">
    <property type="term" value="P:tRNA transcription by RNA polymerase III"/>
    <property type="evidence" value="ECO:0007669"/>
    <property type="project" value="TreeGrafter"/>
</dbReference>
<feature type="region of interest" description="Disordered" evidence="5">
    <location>
        <begin position="307"/>
        <end position="327"/>
    </location>
</feature>
<keyword evidence="4" id="KW-0539">Nucleus</keyword>
<proteinExistence type="predicted"/>
<evidence type="ECO:0000256" key="3">
    <source>
        <dbReference type="ARBA" id="ARBA00023163"/>
    </source>
</evidence>
<gene>
    <name evidence="6" type="ORF">QBC47DRAFT_384742</name>
</gene>
<dbReference type="GO" id="GO:0005666">
    <property type="term" value="C:RNA polymerase III complex"/>
    <property type="evidence" value="ECO:0007669"/>
    <property type="project" value="InterPro"/>
</dbReference>
<evidence type="ECO:0000256" key="5">
    <source>
        <dbReference type="SAM" id="MobiDB-lite"/>
    </source>
</evidence>